<dbReference type="EMBL" id="JABDTM020022206">
    <property type="protein sequence ID" value="KAH0816016.1"/>
    <property type="molecule type" value="Genomic_DNA"/>
</dbReference>
<keyword evidence="3" id="KW-1185">Reference proteome</keyword>
<accession>A0A8J6HJE8</accession>
<evidence type="ECO:0000313" key="2">
    <source>
        <dbReference type="EMBL" id="KAH0816016.1"/>
    </source>
</evidence>
<reference evidence="2" key="1">
    <citation type="journal article" date="2020" name="J Insects Food Feed">
        <title>The yellow mealworm (Tenebrio molitor) genome: a resource for the emerging insects as food and feed industry.</title>
        <authorList>
            <person name="Eriksson T."/>
            <person name="Andere A."/>
            <person name="Kelstrup H."/>
            <person name="Emery V."/>
            <person name="Picard C."/>
        </authorList>
    </citation>
    <scope>NUCLEOTIDE SEQUENCE</scope>
    <source>
        <strain evidence="2">Stoneville</strain>
        <tissue evidence="2">Whole head</tissue>
    </source>
</reference>
<organism evidence="2 3">
    <name type="scientific">Tenebrio molitor</name>
    <name type="common">Yellow mealworm beetle</name>
    <dbReference type="NCBI Taxonomy" id="7067"/>
    <lineage>
        <taxon>Eukaryota</taxon>
        <taxon>Metazoa</taxon>
        <taxon>Ecdysozoa</taxon>
        <taxon>Arthropoda</taxon>
        <taxon>Hexapoda</taxon>
        <taxon>Insecta</taxon>
        <taxon>Pterygota</taxon>
        <taxon>Neoptera</taxon>
        <taxon>Endopterygota</taxon>
        <taxon>Coleoptera</taxon>
        <taxon>Polyphaga</taxon>
        <taxon>Cucujiformia</taxon>
        <taxon>Tenebrionidae</taxon>
        <taxon>Tenebrio</taxon>
    </lineage>
</organism>
<name>A0A8J6HJE8_TENMO</name>
<dbReference type="Proteomes" id="UP000719412">
    <property type="component" value="Unassembled WGS sequence"/>
</dbReference>
<comment type="caution">
    <text evidence="2">The sequence shown here is derived from an EMBL/GenBank/DDBJ whole genome shotgun (WGS) entry which is preliminary data.</text>
</comment>
<proteinExistence type="predicted"/>
<sequence>MTGSNILAETFGKFWITNIHSAGSVEEDRIIGLPERIGDPAAIHCGIGPDNVQRRIKYDNSRRKATSRTPRGSSTLQNLFRTLRSLFRIFEPPSDLFEASSNFSKPLQTFLMPPQTFRRILPVIQPPAPHHLVEAPPGTAPAREEASPDSGRAPPGNYTICQRLDQPTEIKISERGATAPCELPEPGRPPLYKDQ</sequence>
<protein>
    <submittedName>
        <fullName evidence="2">Uncharacterized protein</fullName>
    </submittedName>
</protein>
<evidence type="ECO:0000313" key="3">
    <source>
        <dbReference type="Proteomes" id="UP000719412"/>
    </source>
</evidence>
<gene>
    <name evidence="2" type="ORF">GEV33_006775</name>
</gene>
<reference evidence="2" key="2">
    <citation type="submission" date="2021-08" db="EMBL/GenBank/DDBJ databases">
        <authorList>
            <person name="Eriksson T."/>
        </authorList>
    </citation>
    <scope>NUCLEOTIDE SEQUENCE</scope>
    <source>
        <strain evidence="2">Stoneville</strain>
        <tissue evidence="2">Whole head</tissue>
    </source>
</reference>
<evidence type="ECO:0000256" key="1">
    <source>
        <dbReference type="SAM" id="MobiDB-lite"/>
    </source>
</evidence>
<dbReference type="AlphaFoldDB" id="A0A8J6HJE8"/>
<feature type="region of interest" description="Disordered" evidence="1">
    <location>
        <begin position="128"/>
        <end position="195"/>
    </location>
</feature>